<evidence type="ECO:0000256" key="3">
    <source>
        <dbReference type="ARBA" id="ARBA00013252"/>
    </source>
</evidence>
<evidence type="ECO:0000313" key="7">
    <source>
        <dbReference type="Proteomes" id="UP001552521"/>
    </source>
</evidence>
<dbReference type="Gene3D" id="3.30.1360.20">
    <property type="entry name" value="Transcriptional coactivator/pterin dehydratase"/>
    <property type="match status" value="1"/>
</dbReference>
<evidence type="ECO:0000313" key="6">
    <source>
        <dbReference type="EMBL" id="MEV4683652.1"/>
    </source>
</evidence>
<evidence type="ECO:0000256" key="1">
    <source>
        <dbReference type="ARBA" id="ARBA00001554"/>
    </source>
</evidence>
<dbReference type="InterPro" id="IPR018727">
    <property type="entry name" value="DUF2267"/>
</dbReference>
<dbReference type="InterPro" id="IPR038282">
    <property type="entry name" value="DUF2267_sf"/>
</dbReference>
<keyword evidence="5" id="KW-0456">Lyase</keyword>
<comment type="caution">
    <text evidence="6">The sequence shown here is derived from an EMBL/GenBank/DDBJ whole genome shotgun (WGS) entry which is preliminary data.</text>
</comment>
<evidence type="ECO:0000256" key="2">
    <source>
        <dbReference type="ARBA" id="ARBA00006472"/>
    </source>
</evidence>
<reference evidence="6 7" key="1">
    <citation type="submission" date="2024-06" db="EMBL/GenBank/DDBJ databases">
        <title>The Natural Products Discovery Center: Release of the First 8490 Sequenced Strains for Exploring Actinobacteria Biosynthetic Diversity.</title>
        <authorList>
            <person name="Kalkreuter E."/>
            <person name="Kautsar S.A."/>
            <person name="Yang D."/>
            <person name="Bader C.D."/>
            <person name="Teijaro C.N."/>
            <person name="Fluegel L."/>
            <person name="Davis C.M."/>
            <person name="Simpson J.R."/>
            <person name="Lauterbach L."/>
            <person name="Steele A.D."/>
            <person name="Gui C."/>
            <person name="Meng S."/>
            <person name="Li G."/>
            <person name="Viehrig K."/>
            <person name="Ye F."/>
            <person name="Su P."/>
            <person name="Kiefer A.F."/>
            <person name="Nichols A."/>
            <person name="Cepeda A.J."/>
            <person name="Yan W."/>
            <person name="Fan B."/>
            <person name="Jiang Y."/>
            <person name="Adhikari A."/>
            <person name="Zheng C.-J."/>
            <person name="Schuster L."/>
            <person name="Cowan T.M."/>
            <person name="Smanski M.J."/>
            <person name="Chevrette M.G."/>
            <person name="De Carvalho L.P.S."/>
            <person name="Shen B."/>
        </authorList>
    </citation>
    <scope>NUCLEOTIDE SEQUENCE [LARGE SCALE GENOMIC DNA]</scope>
    <source>
        <strain evidence="6 7">NPDC049344</strain>
    </source>
</reference>
<name>A0ABV3HYN2_9ACTN</name>
<dbReference type="InterPro" id="IPR036428">
    <property type="entry name" value="PCD_sf"/>
</dbReference>
<organism evidence="6 7">
    <name type="scientific">Streptomyces kurssanovii</name>
    <dbReference type="NCBI Taxonomy" id="67312"/>
    <lineage>
        <taxon>Bacteria</taxon>
        <taxon>Bacillati</taxon>
        <taxon>Actinomycetota</taxon>
        <taxon>Actinomycetes</taxon>
        <taxon>Kitasatosporales</taxon>
        <taxon>Streptomycetaceae</taxon>
        <taxon>Streptomyces</taxon>
    </lineage>
</organism>
<dbReference type="InterPro" id="IPR001533">
    <property type="entry name" value="Pterin_deHydtase"/>
</dbReference>
<evidence type="ECO:0000256" key="5">
    <source>
        <dbReference type="ARBA" id="ARBA00023239"/>
    </source>
</evidence>
<accession>A0ABV3HYN2</accession>
<dbReference type="Gene3D" id="1.10.490.110">
    <property type="entry name" value="Uncharacterized conserved protein DUF2267"/>
    <property type="match status" value="1"/>
</dbReference>
<sequence length="238" mass="25923">MITHEHLTEEVRRRAALPDTDAATRVTRVVLGTLSHRLEMPQRRHLRQALPGPEQDAAYATVPPSGDGVIDLLAEAGRHLEVPPEQALLLTQAVLSEIAEADPALGRELRDHLPRDYAPLFAPPTTYPERRHSATDAPAPLTSAELAAELGRRPAWSGDTGRLTRTVALPEDRLAPLLDAVRRAGADLSHRADWERTWNGVVFSLRTRSVDAVTRLDLELADRIDAAVEAVGSGGRPG</sequence>
<dbReference type="EMBL" id="JBFAQK010000035">
    <property type="protein sequence ID" value="MEV4683652.1"/>
    <property type="molecule type" value="Genomic_DNA"/>
</dbReference>
<dbReference type="RefSeq" id="WP_364597439.1">
    <property type="nucleotide sequence ID" value="NZ_JBFAQK010000035.1"/>
</dbReference>
<proteinExistence type="inferred from homology"/>
<dbReference type="EC" id="4.2.1.96" evidence="3"/>
<dbReference type="Proteomes" id="UP001552521">
    <property type="component" value="Unassembled WGS sequence"/>
</dbReference>
<comment type="catalytic activity">
    <reaction evidence="1">
        <text>(4aS,6R)-4a-hydroxy-L-erythro-5,6,7,8-tetrahydrobiopterin = (6R)-L-erythro-6,7-dihydrobiopterin + H2O</text>
        <dbReference type="Rhea" id="RHEA:11920"/>
        <dbReference type="ChEBI" id="CHEBI:15377"/>
        <dbReference type="ChEBI" id="CHEBI:15642"/>
        <dbReference type="ChEBI" id="CHEBI:43120"/>
        <dbReference type="EC" id="4.2.1.96"/>
    </reaction>
</comment>
<keyword evidence="7" id="KW-1185">Reference proteome</keyword>
<gene>
    <name evidence="6" type="ORF">AB0K36_23020</name>
</gene>
<comment type="similarity">
    <text evidence="2">Belongs to the pterin-4-alpha-carbinolamine dehydratase family.</text>
</comment>
<protein>
    <recommendedName>
        <fullName evidence="4">Putative pterin-4-alpha-carbinolamine dehydratase</fullName>
        <ecNumber evidence="3">4.2.1.96</ecNumber>
    </recommendedName>
</protein>
<evidence type="ECO:0000256" key="4">
    <source>
        <dbReference type="ARBA" id="ARBA00021735"/>
    </source>
</evidence>
<dbReference type="SUPFAM" id="SSF55248">
    <property type="entry name" value="PCD-like"/>
    <property type="match status" value="1"/>
</dbReference>
<dbReference type="Pfam" id="PF01329">
    <property type="entry name" value="Pterin_4a"/>
    <property type="match status" value="1"/>
</dbReference>
<dbReference type="Pfam" id="PF10025">
    <property type="entry name" value="DUF2267"/>
    <property type="match status" value="1"/>
</dbReference>